<protein>
    <recommendedName>
        <fullName evidence="3">Zinc-finger domain-containing protein</fullName>
    </recommendedName>
</protein>
<dbReference type="EMBL" id="JAFBEC010000006">
    <property type="protein sequence ID" value="MBM7633233.1"/>
    <property type="molecule type" value="Genomic_DNA"/>
</dbReference>
<accession>A0ABS2PCU3</accession>
<evidence type="ECO:0000313" key="2">
    <source>
        <dbReference type="Proteomes" id="UP000741863"/>
    </source>
</evidence>
<organism evidence="1 2">
    <name type="scientific">Geomicrobium sediminis</name>
    <dbReference type="NCBI Taxonomy" id="1347788"/>
    <lineage>
        <taxon>Bacteria</taxon>
        <taxon>Bacillati</taxon>
        <taxon>Bacillota</taxon>
        <taxon>Bacilli</taxon>
        <taxon>Bacillales</taxon>
        <taxon>Geomicrobium</taxon>
    </lineage>
</organism>
<dbReference type="RefSeq" id="WP_204697824.1">
    <property type="nucleotide sequence ID" value="NZ_JAFBEC010000006.1"/>
</dbReference>
<reference evidence="1 2" key="1">
    <citation type="submission" date="2021-01" db="EMBL/GenBank/DDBJ databases">
        <title>Genomic Encyclopedia of Type Strains, Phase IV (KMG-IV): sequencing the most valuable type-strain genomes for metagenomic binning, comparative biology and taxonomic classification.</title>
        <authorList>
            <person name="Goeker M."/>
        </authorList>
    </citation>
    <scope>NUCLEOTIDE SEQUENCE [LARGE SCALE GENOMIC DNA]</scope>
    <source>
        <strain evidence="1 2">DSM 25540</strain>
    </source>
</reference>
<keyword evidence="2" id="KW-1185">Reference proteome</keyword>
<dbReference type="Proteomes" id="UP000741863">
    <property type="component" value="Unassembled WGS sequence"/>
</dbReference>
<evidence type="ECO:0008006" key="3">
    <source>
        <dbReference type="Google" id="ProtNLM"/>
    </source>
</evidence>
<evidence type="ECO:0000313" key="1">
    <source>
        <dbReference type="EMBL" id="MBM7633233.1"/>
    </source>
</evidence>
<comment type="caution">
    <text evidence="1">The sequence shown here is derived from an EMBL/GenBank/DDBJ whole genome shotgun (WGS) entry which is preliminary data.</text>
</comment>
<gene>
    <name evidence="1" type="ORF">JOD17_002327</name>
</gene>
<sequence length="57" mass="6806">MKYLIDHSKKSIHRSILVRDKCQFHNSPIEGREGAYHEDELKQCLDKGYEYCPYCTK</sequence>
<proteinExistence type="predicted"/>
<name>A0ABS2PCU3_9BACL</name>